<proteinExistence type="predicted"/>
<evidence type="ECO:0008006" key="3">
    <source>
        <dbReference type="Google" id="ProtNLM"/>
    </source>
</evidence>
<sequence>MLIKISYIQGIKGDIKTDFSGVLFHEMIHVWQWNGKGQAPGGLIEGIANFVRFKADYVPNGWVKPGEGQRWDEGYSVTARFLDYCNGLKQGFVAELNKKMRDGYSDNFFSQLLGKTVDQLWKDYKAKFGN</sequence>
<dbReference type="OMA" id="FCHEMTH"/>
<dbReference type="EMBL" id="PDCK01000044">
    <property type="protein sequence ID" value="PRQ22860.1"/>
    <property type="molecule type" value="Genomic_DNA"/>
</dbReference>
<keyword evidence="2" id="KW-1185">Reference proteome</keyword>
<comment type="caution">
    <text evidence="1">The sequence shown here is derived from an EMBL/GenBank/DDBJ whole genome shotgun (WGS) entry which is preliminary data.</text>
</comment>
<protein>
    <recommendedName>
        <fullName evidence="3">Plant basic secretory protein (BSP) family protein</fullName>
    </recommendedName>
</protein>
<dbReference type="Proteomes" id="UP000238479">
    <property type="component" value="Chromosome 6"/>
</dbReference>
<organism evidence="1 2">
    <name type="scientific">Rosa chinensis</name>
    <name type="common">China rose</name>
    <dbReference type="NCBI Taxonomy" id="74649"/>
    <lineage>
        <taxon>Eukaryota</taxon>
        <taxon>Viridiplantae</taxon>
        <taxon>Streptophyta</taxon>
        <taxon>Embryophyta</taxon>
        <taxon>Tracheophyta</taxon>
        <taxon>Spermatophyta</taxon>
        <taxon>Magnoliopsida</taxon>
        <taxon>eudicotyledons</taxon>
        <taxon>Gunneridae</taxon>
        <taxon>Pentapetalae</taxon>
        <taxon>rosids</taxon>
        <taxon>fabids</taxon>
        <taxon>Rosales</taxon>
        <taxon>Rosaceae</taxon>
        <taxon>Rosoideae</taxon>
        <taxon>Rosoideae incertae sedis</taxon>
        <taxon>Rosa</taxon>
    </lineage>
</organism>
<accession>A0A2P6PLT0</accession>
<evidence type="ECO:0000313" key="2">
    <source>
        <dbReference type="Proteomes" id="UP000238479"/>
    </source>
</evidence>
<dbReference type="AlphaFoldDB" id="A0A2P6PLT0"/>
<dbReference type="STRING" id="74649.A0A2P6PLT0"/>
<dbReference type="PANTHER" id="PTHR33321:SF21">
    <property type="entry name" value="BASIC SECRETORY PROTEASE"/>
    <property type="match status" value="1"/>
</dbReference>
<evidence type="ECO:0000313" key="1">
    <source>
        <dbReference type="EMBL" id="PRQ22860.1"/>
    </source>
</evidence>
<dbReference type="PANTHER" id="PTHR33321">
    <property type="match status" value="1"/>
</dbReference>
<gene>
    <name evidence="1" type="ORF">RchiOBHm_Chr6g0254841</name>
</gene>
<name>A0A2P6PLT0_ROSCH</name>
<dbReference type="InterPro" id="IPR007541">
    <property type="entry name" value="Uncharacterised_BSP"/>
</dbReference>
<dbReference type="Pfam" id="PF04450">
    <property type="entry name" value="BSP"/>
    <property type="match status" value="1"/>
</dbReference>
<reference evidence="1 2" key="1">
    <citation type="journal article" date="2018" name="Nat. Genet.">
        <title>The Rosa genome provides new insights in the design of modern roses.</title>
        <authorList>
            <person name="Bendahmane M."/>
        </authorList>
    </citation>
    <scope>NUCLEOTIDE SEQUENCE [LARGE SCALE GENOMIC DNA]</scope>
    <source>
        <strain evidence="2">cv. Old Blush</strain>
    </source>
</reference>
<dbReference type="Gramene" id="PRQ22860">
    <property type="protein sequence ID" value="PRQ22860"/>
    <property type="gene ID" value="RchiOBHm_Chr6g0254841"/>
</dbReference>